<sequence>MLAQPQTNANASSSSSKSSAASVDKKLGQIWEKYKGTSPLSLREVMRCADELCGTARCVK</sequence>
<comment type="caution">
    <text evidence="1">The sequence shown here is derived from an EMBL/GenBank/DDBJ whole genome shotgun (WGS) entry which is preliminary data.</text>
</comment>
<reference evidence="1" key="1">
    <citation type="submission" date="2023-04" db="EMBL/GenBank/DDBJ databases">
        <title>Draft Genome sequencing of Naganishia species isolated from polar environments using Oxford Nanopore Technology.</title>
        <authorList>
            <person name="Leo P."/>
            <person name="Venkateswaran K."/>
        </authorList>
    </citation>
    <scope>NUCLEOTIDE SEQUENCE</scope>
    <source>
        <strain evidence="1">MNA-CCFEE 5425</strain>
    </source>
</reference>
<proteinExistence type="predicted"/>
<name>A0ACC2WR33_9TREE</name>
<accession>A0ACC2WR33</accession>
<gene>
    <name evidence="1" type="ORF">QFC22_005948</name>
</gene>
<evidence type="ECO:0000313" key="2">
    <source>
        <dbReference type="Proteomes" id="UP001243375"/>
    </source>
</evidence>
<protein>
    <submittedName>
        <fullName evidence="1">Uncharacterized protein</fullName>
    </submittedName>
</protein>
<dbReference type="Proteomes" id="UP001243375">
    <property type="component" value="Unassembled WGS sequence"/>
</dbReference>
<evidence type="ECO:0000313" key="1">
    <source>
        <dbReference type="EMBL" id="KAJ9113640.1"/>
    </source>
</evidence>
<dbReference type="EMBL" id="JASBWU010000021">
    <property type="protein sequence ID" value="KAJ9113640.1"/>
    <property type="molecule type" value="Genomic_DNA"/>
</dbReference>
<organism evidence="1 2">
    <name type="scientific">Naganishia vaughanmartiniae</name>
    <dbReference type="NCBI Taxonomy" id="1424756"/>
    <lineage>
        <taxon>Eukaryota</taxon>
        <taxon>Fungi</taxon>
        <taxon>Dikarya</taxon>
        <taxon>Basidiomycota</taxon>
        <taxon>Agaricomycotina</taxon>
        <taxon>Tremellomycetes</taxon>
        <taxon>Filobasidiales</taxon>
        <taxon>Filobasidiaceae</taxon>
        <taxon>Naganishia</taxon>
    </lineage>
</organism>
<keyword evidence="2" id="KW-1185">Reference proteome</keyword>